<dbReference type="InterPro" id="IPR017441">
    <property type="entry name" value="Protein_kinase_ATP_BS"/>
</dbReference>
<evidence type="ECO:0000256" key="4">
    <source>
        <dbReference type="ARBA" id="ARBA00022536"/>
    </source>
</evidence>
<dbReference type="SUPFAM" id="SSF56112">
    <property type="entry name" value="Protein kinase-like (PK-like)"/>
    <property type="match status" value="1"/>
</dbReference>
<keyword evidence="14" id="KW-1015">Disulfide bond</keyword>
<comment type="catalytic activity">
    <reaction evidence="18">
        <text>L-seryl-[protein] + ATP = O-phospho-L-seryl-[protein] + ADP + H(+)</text>
        <dbReference type="Rhea" id="RHEA:17989"/>
        <dbReference type="Rhea" id="RHEA-COMP:9863"/>
        <dbReference type="Rhea" id="RHEA-COMP:11604"/>
        <dbReference type="ChEBI" id="CHEBI:15378"/>
        <dbReference type="ChEBI" id="CHEBI:29999"/>
        <dbReference type="ChEBI" id="CHEBI:30616"/>
        <dbReference type="ChEBI" id="CHEBI:83421"/>
        <dbReference type="ChEBI" id="CHEBI:456216"/>
        <dbReference type="EC" id="2.7.11.1"/>
    </reaction>
</comment>
<keyword evidence="11 19" id="KW-0067">ATP-binding</keyword>
<reference evidence="23" key="2">
    <citation type="submission" date="2018-04" db="EMBL/GenBank/DDBJ databases">
        <title>OnivRS2 (Oryza nivara Reference Sequence Version 2).</title>
        <authorList>
            <person name="Zhang J."/>
            <person name="Kudrna D."/>
            <person name="Lee S."/>
            <person name="Talag J."/>
            <person name="Rajasekar S."/>
            <person name="Welchert J."/>
            <person name="Hsing Y.-I."/>
            <person name="Wing R.A."/>
        </authorList>
    </citation>
    <scope>NUCLEOTIDE SEQUENCE [LARGE SCALE GENOMIC DNA]</scope>
    <source>
        <strain evidence="23">SL10</strain>
    </source>
</reference>
<evidence type="ECO:0000256" key="12">
    <source>
        <dbReference type="ARBA" id="ARBA00022989"/>
    </source>
</evidence>
<feature type="chain" id="PRO_5002362661" description="non-specific serine/threonine protein kinase" evidence="21">
    <location>
        <begin position="18"/>
        <end position="446"/>
    </location>
</feature>
<evidence type="ECO:0000256" key="5">
    <source>
        <dbReference type="ARBA" id="ARBA00022679"/>
    </source>
</evidence>
<dbReference type="GO" id="GO:0016020">
    <property type="term" value="C:membrane"/>
    <property type="evidence" value="ECO:0007669"/>
    <property type="project" value="UniProtKB-SubCell"/>
</dbReference>
<sequence>MATVGILPLYLVGVGVSGEATQQNQSEFKKRSLCRKMSELQQTMIKRKRNRTPAKGVSTGTPYLVIGQMLPIRYGKRVPGSNTTLFVKVYSYEPKRTASATSTAMLTSGAALAMLSLVLLSVSVMLCKRRPFLRYTRAAQHHETEFDEENIGIRPYSFHDLELSTDGFAEKLGRGAYGTVFKGILTNSGNKGIAVKRLERMAEDGEREFQWEVRAIARTHHRNLVRLLGFCNEGVYCLLVYEYMPNGSLANLLFKRDATLPSWSNRIAIALDVARGLQYLHEEIEEWQRSQIDSSGMAKIADFGLAKLLIGNQTKTFNGVRGTRGYLAPEWSKNTAITVKVDIYSFAVMLLEIISCRKSMALKLAGEKCNISEWAYEYMFSGEMKEVAAGKGVDEVELERMVKIGIWCTQNEPVTRPVMKSVIQMMEGSMQVQRPPPPASFSQSLR</sequence>
<dbReference type="PANTHER" id="PTHR47976:SF82">
    <property type="entry name" value="RECEPTOR-LIKE SERINE_THREONINE-PROTEIN KINASE"/>
    <property type="match status" value="1"/>
</dbReference>
<dbReference type="GO" id="GO:0004674">
    <property type="term" value="F:protein serine/threonine kinase activity"/>
    <property type="evidence" value="ECO:0007669"/>
    <property type="project" value="UniProtKB-KW"/>
</dbReference>
<keyword evidence="13 20" id="KW-0472">Membrane</keyword>
<dbReference type="PROSITE" id="PS00107">
    <property type="entry name" value="PROTEIN_KINASE_ATP"/>
    <property type="match status" value="1"/>
</dbReference>
<accession>A0A0E0I8R2</accession>
<feature type="domain" description="Protein kinase" evidence="22">
    <location>
        <begin position="166"/>
        <end position="430"/>
    </location>
</feature>
<evidence type="ECO:0000256" key="2">
    <source>
        <dbReference type="ARBA" id="ARBA00012513"/>
    </source>
</evidence>
<dbReference type="InterPro" id="IPR051343">
    <property type="entry name" value="G-type_lectin_kinases/EP1-like"/>
</dbReference>
<keyword evidence="16" id="KW-0325">Glycoprotein</keyword>
<evidence type="ECO:0000256" key="1">
    <source>
        <dbReference type="ARBA" id="ARBA00004479"/>
    </source>
</evidence>
<evidence type="ECO:0000256" key="17">
    <source>
        <dbReference type="ARBA" id="ARBA00047899"/>
    </source>
</evidence>
<dbReference type="eggNOG" id="ENOG502QT6D">
    <property type="taxonomic scope" value="Eukaryota"/>
</dbReference>
<dbReference type="InterPro" id="IPR001245">
    <property type="entry name" value="Ser-Thr/Tyr_kinase_cat_dom"/>
</dbReference>
<keyword evidence="6 20" id="KW-0812">Transmembrane</keyword>
<dbReference type="EC" id="2.7.11.1" evidence="2"/>
<evidence type="ECO:0000256" key="6">
    <source>
        <dbReference type="ARBA" id="ARBA00022692"/>
    </source>
</evidence>
<keyword evidence="7 21" id="KW-0732">Signal</keyword>
<dbReference type="OMA" id="NIGIRPY"/>
<keyword evidence="10" id="KW-0418">Kinase</keyword>
<dbReference type="STRING" id="4536.A0A0E0I8R2"/>
<comment type="subcellular location">
    <subcellularLocation>
        <location evidence="1">Membrane</location>
        <topology evidence="1">Single-pass type I membrane protein</topology>
    </subcellularLocation>
</comment>
<comment type="catalytic activity">
    <reaction evidence="17">
        <text>L-threonyl-[protein] + ATP = O-phospho-L-threonyl-[protein] + ADP + H(+)</text>
        <dbReference type="Rhea" id="RHEA:46608"/>
        <dbReference type="Rhea" id="RHEA-COMP:11060"/>
        <dbReference type="Rhea" id="RHEA-COMP:11605"/>
        <dbReference type="ChEBI" id="CHEBI:15378"/>
        <dbReference type="ChEBI" id="CHEBI:30013"/>
        <dbReference type="ChEBI" id="CHEBI:30616"/>
        <dbReference type="ChEBI" id="CHEBI:61977"/>
        <dbReference type="ChEBI" id="CHEBI:456216"/>
        <dbReference type="EC" id="2.7.11.1"/>
    </reaction>
</comment>
<keyword evidence="9 19" id="KW-0547">Nucleotide-binding</keyword>
<dbReference type="PANTHER" id="PTHR47976">
    <property type="entry name" value="G-TYPE LECTIN S-RECEPTOR-LIKE SERINE/THREONINE-PROTEIN KINASE SD2-5"/>
    <property type="match status" value="1"/>
</dbReference>
<dbReference type="EnsemblPlants" id="ONIVA08G07210.1">
    <property type="protein sequence ID" value="ONIVA08G07210.1"/>
    <property type="gene ID" value="ONIVA08G07210"/>
</dbReference>
<dbReference type="HOGENOM" id="CLU_000288_21_4_1"/>
<dbReference type="GO" id="GO:0005524">
    <property type="term" value="F:ATP binding"/>
    <property type="evidence" value="ECO:0007669"/>
    <property type="project" value="UniProtKB-UniRule"/>
</dbReference>
<keyword evidence="24" id="KW-1185">Reference proteome</keyword>
<evidence type="ECO:0000256" key="21">
    <source>
        <dbReference type="SAM" id="SignalP"/>
    </source>
</evidence>
<dbReference type="AlphaFoldDB" id="A0A0E0I8R2"/>
<feature type="transmembrane region" description="Helical" evidence="20">
    <location>
        <begin position="104"/>
        <end position="127"/>
    </location>
</feature>
<organism evidence="23">
    <name type="scientific">Oryza nivara</name>
    <name type="common">Indian wild rice</name>
    <name type="synonym">Oryza sativa f. spontanea</name>
    <dbReference type="NCBI Taxonomy" id="4536"/>
    <lineage>
        <taxon>Eukaryota</taxon>
        <taxon>Viridiplantae</taxon>
        <taxon>Streptophyta</taxon>
        <taxon>Embryophyta</taxon>
        <taxon>Tracheophyta</taxon>
        <taxon>Spermatophyta</taxon>
        <taxon>Magnoliopsida</taxon>
        <taxon>Liliopsida</taxon>
        <taxon>Poales</taxon>
        <taxon>Poaceae</taxon>
        <taxon>BOP clade</taxon>
        <taxon>Oryzoideae</taxon>
        <taxon>Oryzeae</taxon>
        <taxon>Oryzinae</taxon>
        <taxon>Oryza</taxon>
    </lineage>
</organism>
<evidence type="ECO:0000256" key="8">
    <source>
        <dbReference type="ARBA" id="ARBA00022734"/>
    </source>
</evidence>
<reference evidence="23" key="1">
    <citation type="submission" date="2015-04" db="UniProtKB">
        <authorList>
            <consortium name="EnsemblPlants"/>
        </authorList>
    </citation>
    <scope>IDENTIFICATION</scope>
    <source>
        <strain evidence="23">SL10</strain>
    </source>
</reference>
<evidence type="ECO:0000256" key="3">
    <source>
        <dbReference type="ARBA" id="ARBA00022527"/>
    </source>
</evidence>
<dbReference type="InterPro" id="IPR011009">
    <property type="entry name" value="Kinase-like_dom_sf"/>
</dbReference>
<evidence type="ECO:0000256" key="9">
    <source>
        <dbReference type="ARBA" id="ARBA00022741"/>
    </source>
</evidence>
<evidence type="ECO:0000256" key="18">
    <source>
        <dbReference type="ARBA" id="ARBA00048679"/>
    </source>
</evidence>
<evidence type="ECO:0000256" key="16">
    <source>
        <dbReference type="ARBA" id="ARBA00023180"/>
    </source>
</evidence>
<proteinExistence type="predicted"/>
<evidence type="ECO:0000256" key="20">
    <source>
        <dbReference type="SAM" id="Phobius"/>
    </source>
</evidence>
<dbReference type="Gramene" id="ONIVA08G07210.1">
    <property type="protein sequence ID" value="ONIVA08G07210.1"/>
    <property type="gene ID" value="ONIVA08G07210"/>
</dbReference>
<keyword evidence="3" id="KW-0723">Serine/threonine-protein kinase</keyword>
<evidence type="ECO:0000256" key="7">
    <source>
        <dbReference type="ARBA" id="ARBA00022729"/>
    </source>
</evidence>
<dbReference type="PROSITE" id="PS50011">
    <property type="entry name" value="PROTEIN_KINASE_DOM"/>
    <property type="match status" value="1"/>
</dbReference>
<evidence type="ECO:0000256" key="11">
    <source>
        <dbReference type="ARBA" id="ARBA00022840"/>
    </source>
</evidence>
<keyword evidence="8" id="KW-0430">Lectin</keyword>
<dbReference type="Proteomes" id="UP000006591">
    <property type="component" value="Chromosome 8"/>
</dbReference>
<keyword evidence="12 20" id="KW-1133">Transmembrane helix</keyword>
<evidence type="ECO:0000256" key="10">
    <source>
        <dbReference type="ARBA" id="ARBA00022777"/>
    </source>
</evidence>
<keyword evidence="5" id="KW-0808">Transferase</keyword>
<name>A0A0E0I8R2_ORYNI</name>
<dbReference type="Gene3D" id="3.30.200.20">
    <property type="entry name" value="Phosphorylase Kinase, domain 1"/>
    <property type="match status" value="1"/>
</dbReference>
<evidence type="ECO:0000256" key="15">
    <source>
        <dbReference type="ARBA" id="ARBA00023170"/>
    </source>
</evidence>
<dbReference type="Gene3D" id="1.10.510.10">
    <property type="entry name" value="Transferase(Phosphotransferase) domain 1"/>
    <property type="match status" value="1"/>
</dbReference>
<evidence type="ECO:0000256" key="14">
    <source>
        <dbReference type="ARBA" id="ARBA00023157"/>
    </source>
</evidence>
<evidence type="ECO:0000313" key="23">
    <source>
        <dbReference type="EnsemblPlants" id="ONIVA08G07210.1"/>
    </source>
</evidence>
<protein>
    <recommendedName>
        <fullName evidence="2">non-specific serine/threonine protein kinase</fullName>
        <ecNumber evidence="2">2.7.11.1</ecNumber>
    </recommendedName>
</protein>
<evidence type="ECO:0000313" key="24">
    <source>
        <dbReference type="Proteomes" id="UP000006591"/>
    </source>
</evidence>
<dbReference type="InterPro" id="IPR000719">
    <property type="entry name" value="Prot_kinase_dom"/>
</dbReference>
<feature type="signal peptide" evidence="21">
    <location>
        <begin position="1"/>
        <end position="17"/>
    </location>
</feature>
<evidence type="ECO:0000256" key="13">
    <source>
        <dbReference type="ARBA" id="ARBA00023136"/>
    </source>
</evidence>
<dbReference type="Pfam" id="PF07714">
    <property type="entry name" value="PK_Tyr_Ser-Thr"/>
    <property type="match status" value="1"/>
</dbReference>
<keyword evidence="4" id="KW-0245">EGF-like domain</keyword>
<evidence type="ECO:0000259" key="22">
    <source>
        <dbReference type="PROSITE" id="PS50011"/>
    </source>
</evidence>
<keyword evidence="15" id="KW-0675">Receptor</keyword>
<feature type="binding site" evidence="19">
    <location>
        <position position="196"/>
    </location>
    <ligand>
        <name>ATP</name>
        <dbReference type="ChEBI" id="CHEBI:30616"/>
    </ligand>
</feature>
<dbReference type="FunFam" id="3.30.200.20:FF:000059">
    <property type="entry name" value="S-receptor-like serine/threonine-protein kinase"/>
    <property type="match status" value="1"/>
</dbReference>
<evidence type="ECO:0000256" key="19">
    <source>
        <dbReference type="PROSITE-ProRule" id="PRU10141"/>
    </source>
</evidence>